<dbReference type="Proteomes" id="UP000469185">
    <property type="component" value="Unassembled WGS sequence"/>
</dbReference>
<dbReference type="PANTHER" id="PTHR46577:SF1">
    <property type="entry name" value="HTH-TYPE TRANSCRIPTIONAL REGULATORY PROTEIN GABR"/>
    <property type="match status" value="1"/>
</dbReference>
<comment type="caution">
    <text evidence="7">The sequence shown here is derived from an EMBL/GenBank/DDBJ whole genome shotgun (WGS) entry which is preliminary data.</text>
</comment>
<evidence type="ECO:0000256" key="1">
    <source>
        <dbReference type="ARBA" id="ARBA00005384"/>
    </source>
</evidence>
<dbReference type="Gene3D" id="3.40.640.10">
    <property type="entry name" value="Type I PLP-dependent aspartate aminotransferase-like (Major domain)"/>
    <property type="match status" value="1"/>
</dbReference>
<dbReference type="AlphaFoldDB" id="A0A6N9YJT1"/>
<organism evidence="7 8">
    <name type="scientific">Phytoactinopolyspora alkaliphila</name>
    <dbReference type="NCBI Taxonomy" id="1783498"/>
    <lineage>
        <taxon>Bacteria</taxon>
        <taxon>Bacillati</taxon>
        <taxon>Actinomycetota</taxon>
        <taxon>Actinomycetes</taxon>
        <taxon>Jiangellales</taxon>
        <taxon>Jiangellaceae</taxon>
        <taxon>Phytoactinopolyspora</taxon>
    </lineage>
</organism>
<comment type="similarity">
    <text evidence="1">In the C-terminal section; belongs to the class-I pyridoxal-phosphate-dependent aminotransferase family.</text>
</comment>
<keyword evidence="4" id="KW-0238">DNA-binding</keyword>
<dbReference type="InterPro" id="IPR000524">
    <property type="entry name" value="Tscrpt_reg_HTH_GntR"/>
</dbReference>
<evidence type="ECO:0000256" key="5">
    <source>
        <dbReference type="ARBA" id="ARBA00023163"/>
    </source>
</evidence>
<dbReference type="InterPro" id="IPR051446">
    <property type="entry name" value="HTH_trans_reg/aminotransferase"/>
</dbReference>
<sequence length="484" mass="51876">MQSFGGRQLARALGPWSRIEDSGPAYARLAAAIRMLILDGRVPLDARLPGERELAGVLGVSRTTVTAAYDLLRSTGYAASRQGSGTRTTLPATHTSSLAGSFWSPFGPDGSDILDLAHAAPEAPERTLHEAYEVALSQLPRYLPTCGYDLFGLPALRAAIAHRFTVRGLPTIPEQILVTSGAQHAFSLALSVFTDPGDRVLIEHPTYPNAIDAIRRLNARTVPVAFAGNGWDTDAFAAALRQTGPRLAYLVPDFHNPTGLTATAVERDALASSLAENRTVAVVDETLSELALEGDAPAPFATCLPDQLAVTVGSVSKPFWGGLRIGWIRADTTTVRRLASARATSDISSAMLEQLATVELLTRMDDVLPSRREELRNRRDALMSAIDTQLPGWSVRRPRGGLVLWCDLGSPVSSRLVAAAERHGLRLAAGPRFGVDGAFERRLRLPYTLPVQTLEHAVDVLAQAYAAVTDGTAISTANIHDLFA</sequence>
<keyword evidence="5" id="KW-0804">Transcription</keyword>
<dbReference type="InterPro" id="IPR036388">
    <property type="entry name" value="WH-like_DNA-bd_sf"/>
</dbReference>
<dbReference type="CDD" id="cd00609">
    <property type="entry name" value="AAT_like"/>
    <property type="match status" value="1"/>
</dbReference>
<reference evidence="7 8" key="1">
    <citation type="submission" date="2020-02" db="EMBL/GenBank/DDBJ databases">
        <authorList>
            <person name="Li X.-J."/>
            <person name="Feng X.-M."/>
        </authorList>
    </citation>
    <scope>NUCLEOTIDE SEQUENCE [LARGE SCALE GENOMIC DNA]</scope>
    <source>
        <strain evidence="7 8">CGMCC 4.7225</strain>
    </source>
</reference>
<dbReference type="GO" id="GO:0008483">
    <property type="term" value="F:transaminase activity"/>
    <property type="evidence" value="ECO:0007669"/>
    <property type="project" value="UniProtKB-KW"/>
</dbReference>
<dbReference type="RefSeq" id="WP_163817740.1">
    <property type="nucleotide sequence ID" value="NZ_JAAGOB010000003.1"/>
</dbReference>
<accession>A0A6N9YJT1</accession>
<dbReference type="CDD" id="cd07377">
    <property type="entry name" value="WHTH_GntR"/>
    <property type="match status" value="1"/>
</dbReference>
<feature type="domain" description="HTH gntR-type" evidence="6">
    <location>
        <begin position="23"/>
        <end position="91"/>
    </location>
</feature>
<keyword evidence="3" id="KW-0805">Transcription regulation</keyword>
<keyword evidence="7" id="KW-0032">Aminotransferase</keyword>
<dbReference type="InterPro" id="IPR015421">
    <property type="entry name" value="PyrdxlP-dep_Trfase_major"/>
</dbReference>
<evidence type="ECO:0000256" key="2">
    <source>
        <dbReference type="ARBA" id="ARBA00022898"/>
    </source>
</evidence>
<name>A0A6N9YJT1_9ACTN</name>
<keyword evidence="8" id="KW-1185">Reference proteome</keyword>
<dbReference type="InterPro" id="IPR015422">
    <property type="entry name" value="PyrdxlP-dep_Trfase_small"/>
</dbReference>
<dbReference type="GO" id="GO:0030170">
    <property type="term" value="F:pyridoxal phosphate binding"/>
    <property type="evidence" value="ECO:0007669"/>
    <property type="project" value="InterPro"/>
</dbReference>
<protein>
    <submittedName>
        <fullName evidence="7">PLP-dependent aminotransferase family protein</fullName>
    </submittedName>
</protein>
<dbReference type="SUPFAM" id="SSF46785">
    <property type="entry name" value="Winged helix' DNA-binding domain"/>
    <property type="match status" value="1"/>
</dbReference>
<keyword evidence="2" id="KW-0663">Pyridoxal phosphate</keyword>
<proteinExistence type="inferred from homology"/>
<gene>
    <name evidence="7" type="ORF">G1H11_07985</name>
</gene>
<evidence type="ECO:0000256" key="4">
    <source>
        <dbReference type="ARBA" id="ARBA00023125"/>
    </source>
</evidence>
<dbReference type="InterPro" id="IPR004839">
    <property type="entry name" value="Aminotransferase_I/II_large"/>
</dbReference>
<evidence type="ECO:0000313" key="8">
    <source>
        <dbReference type="Proteomes" id="UP000469185"/>
    </source>
</evidence>
<keyword evidence="7" id="KW-0808">Transferase</keyword>
<evidence type="ECO:0000259" key="6">
    <source>
        <dbReference type="PROSITE" id="PS50949"/>
    </source>
</evidence>
<dbReference type="PRINTS" id="PR00035">
    <property type="entry name" value="HTHGNTR"/>
</dbReference>
<dbReference type="PANTHER" id="PTHR46577">
    <property type="entry name" value="HTH-TYPE TRANSCRIPTIONAL REGULATORY PROTEIN GABR"/>
    <property type="match status" value="1"/>
</dbReference>
<dbReference type="InterPro" id="IPR036390">
    <property type="entry name" value="WH_DNA-bd_sf"/>
</dbReference>
<dbReference type="GO" id="GO:0003700">
    <property type="term" value="F:DNA-binding transcription factor activity"/>
    <property type="evidence" value="ECO:0007669"/>
    <property type="project" value="InterPro"/>
</dbReference>
<dbReference type="InterPro" id="IPR015424">
    <property type="entry name" value="PyrdxlP-dep_Trfase"/>
</dbReference>
<dbReference type="SUPFAM" id="SSF53383">
    <property type="entry name" value="PLP-dependent transferases"/>
    <property type="match status" value="1"/>
</dbReference>
<dbReference type="SMART" id="SM00345">
    <property type="entry name" value="HTH_GNTR"/>
    <property type="match status" value="1"/>
</dbReference>
<dbReference type="PROSITE" id="PS50949">
    <property type="entry name" value="HTH_GNTR"/>
    <property type="match status" value="1"/>
</dbReference>
<dbReference type="Pfam" id="PF00155">
    <property type="entry name" value="Aminotran_1_2"/>
    <property type="match status" value="1"/>
</dbReference>
<dbReference type="Pfam" id="PF00392">
    <property type="entry name" value="GntR"/>
    <property type="match status" value="1"/>
</dbReference>
<dbReference type="Gene3D" id="1.10.10.10">
    <property type="entry name" value="Winged helix-like DNA-binding domain superfamily/Winged helix DNA-binding domain"/>
    <property type="match status" value="1"/>
</dbReference>
<dbReference type="GO" id="GO:0003677">
    <property type="term" value="F:DNA binding"/>
    <property type="evidence" value="ECO:0007669"/>
    <property type="project" value="UniProtKB-KW"/>
</dbReference>
<evidence type="ECO:0000313" key="7">
    <source>
        <dbReference type="EMBL" id="NED95253.1"/>
    </source>
</evidence>
<evidence type="ECO:0000256" key="3">
    <source>
        <dbReference type="ARBA" id="ARBA00023015"/>
    </source>
</evidence>
<dbReference type="Gene3D" id="3.90.1150.10">
    <property type="entry name" value="Aspartate Aminotransferase, domain 1"/>
    <property type="match status" value="1"/>
</dbReference>
<dbReference type="EMBL" id="JAAGOB010000003">
    <property type="protein sequence ID" value="NED95253.1"/>
    <property type="molecule type" value="Genomic_DNA"/>
</dbReference>